<accession>A0A1L8TRM9</accession>
<evidence type="ECO:0000313" key="4">
    <source>
        <dbReference type="Proteomes" id="UP000182077"/>
    </source>
</evidence>
<keyword evidence="4" id="KW-1185">Reference proteome</keyword>
<feature type="transmembrane region" description="Helical" evidence="1">
    <location>
        <begin position="14"/>
        <end position="34"/>
    </location>
</feature>
<evidence type="ECO:0000256" key="1">
    <source>
        <dbReference type="SAM" id="Phobius"/>
    </source>
</evidence>
<dbReference type="Gene3D" id="3.10.450.40">
    <property type="match status" value="2"/>
</dbReference>
<organism evidence="3 4">
    <name type="scientific">Enterococcus hermanniensis</name>
    <dbReference type="NCBI Taxonomy" id="249189"/>
    <lineage>
        <taxon>Bacteria</taxon>
        <taxon>Bacillati</taxon>
        <taxon>Bacillota</taxon>
        <taxon>Bacilli</taxon>
        <taxon>Lactobacillales</taxon>
        <taxon>Enterococcaceae</taxon>
        <taxon>Enterococcus</taxon>
    </lineage>
</organism>
<dbReference type="InterPro" id="IPR041401">
    <property type="entry name" value="TseB-like_dom"/>
</dbReference>
<gene>
    <name evidence="3" type="ORF">RV04_GL000228</name>
</gene>
<proteinExistence type="predicted"/>
<keyword evidence="1" id="KW-0812">Transmembrane</keyword>
<dbReference type="RefSeq" id="WP_071856637.1">
    <property type="nucleotide sequence ID" value="NZ_JBHSHK010000005.1"/>
</dbReference>
<dbReference type="OrthoDB" id="2242521at2"/>
<keyword evidence="1" id="KW-0472">Membrane</keyword>
<feature type="domain" description="Cell wall elongation regulator TseB-like" evidence="2">
    <location>
        <begin position="46"/>
        <end position="90"/>
    </location>
</feature>
<dbReference type="EMBL" id="JXKQ01000001">
    <property type="protein sequence ID" value="OJG46981.1"/>
    <property type="molecule type" value="Genomic_DNA"/>
</dbReference>
<name>A0A1L8TRM9_9ENTE</name>
<comment type="caution">
    <text evidence="3">The sequence shown here is derived from an EMBL/GenBank/DDBJ whole genome shotgun (WGS) entry which is preliminary data.</text>
</comment>
<evidence type="ECO:0000313" key="3">
    <source>
        <dbReference type="EMBL" id="OJG46981.1"/>
    </source>
</evidence>
<reference evidence="3 4" key="1">
    <citation type="submission" date="2014-12" db="EMBL/GenBank/DDBJ databases">
        <title>Draft genome sequences of 29 type strains of Enterococci.</title>
        <authorList>
            <person name="Zhong Z."/>
            <person name="Sun Z."/>
            <person name="Liu W."/>
            <person name="Zhang W."/>
            <person name="Zhang H."/>
        </authorList>
    </citation>
    <scope>NUCLEOTIDE SEQUENCE [LARGE SCALE GENOMIC DNA]</scope>
    <source>
        <strain evidence="3 4">DSM 17122</strain>
    </source>
</reference>
<dbReference type="Proteomes" id="UP000182077">
    <property type="component" value="Unassembled WGS sequence"/>
</dbReference>
<dbReference type="STRING" id="249189.RV04_GL000228"/>
<dbReference type="Pfam" id="PF17881">
    <property type="entry name" value="TseB"/>
    <property type="match status" value="1"/>
</dbReference>
<dbReference type="AlphaFoldDB" id="A0A1L8TRM9"/>
<sequence length="167" mass="19131">MDTNSTKQQKLNHWLVGIIIFLLIVIVSVSMLFIRSNRPMQQAKKEAVKMAEKYADIEDVDHFYWFNLEKTYFTVTGKNKSGESLVVIIPKSGDKVKVLDQKAGMTEQQIENKFIEDYPDLTFEKANLGIYHDQTAWEVTAKDEAGAIQYYLLAFSDGKMIKVIKGI</sequence>
<protein>
    <recommendedName>
        <fullName evidence="2">Cell wall elongation regulator TseB-like domain-containing protein</fullName>
    </recommendedName>
</protein>
<dbReference type="SUPFAM" id="SSF54403">
    <property type="entry name" value="Cystatin/monellin"/>
    <property type="match status" value="2"/>
</dbReference>
<keyword evidence="1" id="KW-1133">Transmembrane helix</keyword>
<evidence type="ECO:0000259" key="2">
    <source>
        <dbReference type="Pfam" id="PF17881"/>
    </source>
</evidence>
<dbReference type="InterPro" id="IPR046350">
    <property type="entry name" value="Cystatin_sf"/>
</dbReference>